<feature type="domain" description="RRM" evidence="12">
    <location>
        <begin position="3"/>
        <end position="73"/>
    </location>
</feature>
<dbReference type="InterPro" id="IPR000504">
    <property type="entry name" value="RRM_dom"/>
</dbReference>
<evidence type="ECO:0000256" key="5">
    <source>
        <dbReference type="ARBA" id="ARBA00022664"/>
    </source>
</evidence>
<keyword evidence="3" id="KW-0678">Repressor</keyword>
<evidence type="ECO:0000313" key="14">
    <source>
        <dbReference type="RefSeq" id="XP_013786056.1"/>
    </source>
</evidence>
<dbReference type="PROSITE" id="PS50102">
    <property type="entry name" value="RRM"/>
    <property type="match status" value="2"/>
</dbReference>
<feature type="compositionally biased region" description="Low complexity" evidence="11">
    <location>
        <begin position="247"/>
        <end position="256"/>
    </location>
</feature>
<keyword evidence="7 10" id="KW-0694">RNA-binding</keyword>
<dbReference type="InterPro" id="IPR035979">
    <property type="entry name" value="RBD_domain_sf"/>
</dbReference>
<dbReference type="RefSeq" id="XP_013786056.1">
    <property type="nucleotide sequence ID" value="XM_013930602.2"/>
</dbReference>
<keyword evidence="5" id="KW-0507">mRNA processing</keyword>
<protein>
    <submittedName>
        <fullName evidence="14 15">Serine/arginine-rich splicing factor 4-like</fullName>
    </submittedName>
</protein>
<organism evidence="13 15">
    <name type="scientific">Limulus polyphemus</name>
    <name type="common">Atlantic horseshoe crab</name>
    <dbReference type="NCBI Taxonomy" id="6850"/>
    <lineage>
        <taxon>Eukaryota</taxon>
        <taxon>Metazoa</taxon>
        <taxon>Ecdysozoa</taxon>
        <taxon>Arthropoda</taxon>
        <taxon>Chelicerata</taxon>
        <taxon>Merostomata</taxon>
        <taxon>Xiphosura</taxon>
        <taxon>Limulidae</taxon>
        <taxon>Limulus</taxon>
    </lineage>
</organism>
<dbReference type="PANTHER" id="PTHR23003">
    <property type="entry name" value="RNA RECOGNITION MOTIF RRM DOMAIN CONTAINING PROTEIN"/>
    <property type="match status" value="1"/>
</dbReference>
<proteinExistence type="inferred from homology"/>
<evidence type="ECO:0000259" key="12">
    <source>
        <dbReference type="PROSITE" id="PS50102"/>
    </source>
</evidence>
<dbReference type="InterPro" id="IPR047190">
    <property type="entry name" value="RRM2_SRSF4/6"/>
</dbReference>
<dbReference type="CDD" id="cd12337">
    <property type="entry name" value="RRM1_SRSF4_like"/>
    <property type="match status" value="1"/>
</dbReference>
<sequence length="268" mass="31189">MGTRVYIGRLNYDCRERDLEKFFKGYGRIREVLIKNGFGFVEFDDYRDADDAVYELNGKELLGERVSVEHARGQPRGSDVYGQRSRNYRPAPRWRPGRDKYGPPTRTEYRLIVENLSSRVSWQDLKDYMRQAGEVTYADAHKQRQNEGVVEFANLSDMKTALEKLDNSELNGRKIKLVEDRPKRRRSHSRSRSRSRSSRSRSQSRSKTRSKSPASDKSCSRSKSRSPKRNEEPEQNGEESKQKSKSRSPSESPEYKNSSSKQEDSDKE</sequence>
<feature type="region of interest" description="Disordered" evidence="11">
    <location>
        <begin position="72"/>
        <end position="102"/>
    </location>
</feature>
<feature type="domain" description="RRM" evidence="12">
    <location>
        <begin position="109"/>
        <end position="182"/>
    </location>
</feature>
<comment type="similarity">
    <text evidence="2">Belongs to the splicing factor SR family.</text>
</comment>
<dbReference type="Gene3D" id="3.30.70.330">
    <property type="match status" value="2"/>
</dbReference>
<keyword evidence="8" id="KW-0508">mRNA splicing</keyword>
<feature type="compositionally biased region" description="Basic residues" evidence="11">
    <location>
        <begin position="183"/>
        <end position="210"/>
    </location>
</feature>
<keyword evidence="13" id="KW-1185">Reference proteome</keyword>
<dbReference type="RefSeq" id="XP_022254326.1">
    <property type="nucleotide sequence ID" value="XM_022398618.1"/>
</dbReference>
<comment type="subcellular location">
    <subcellularLocation>
        <location evidence="1">Nucleus speckle</location>
    </subcellularLocation>
</comment>
<dbReference type="CDD" id="cd12600">
    <property type="entry name" value="RRM2_SRSF4_like"/>
    <property type="match status" value="1"/>
</dbReference>
<dbReference type="SMART" id="SM00360">
    <property type="entry name" value="RRM"/>
    <property type="match status" value="2"/>
</dbReference>
<dbReference type="Pfam" id="PF00076">
    <property type="entry name" value="RRM_1"/>
    <property type="match status" value="2"/>
</dbReference>
<keyword evidence="9" id="KW-0539">Nucleus</keyword>
<evidence type="ECO:0000256" key="9">
    <source>
        <dbReference type="ARBA" id="ARBA00023242"/>
    </source>
</evidence>
<dbReference type="GeneID" id="106470077"/>
<feature type="compositionally biased region" description="Basic and acidic residues" evidence="11">
    <location>
        <begin position="228"/>
        <end position="242"/>
    </location>
</feature>
<evidence type="ECO:0000313" key="13">
    <source>
        <dbReference type="Proteomes" id="UP000694941"/>
    </source>
</evidence>
<evidence type="ECO:0000256" key="7">
    <source>
        <dbReference type="ARBA" id="ARBA00022884"/>
    </source>
</evidence>
<accession>A0ABM1TEM0</accession>
<keyword evidence="4" id="KW-0597">Phosphoprotein</keyword>
<evidence type="ECO:0000313" key="15">
    <source>
        <dbReference type="RefSeq" id="XP_022254326.1"/>
    </source>
</evidence>
<name>A0ABM1TEM0_LIMPO</name>
<evidence type="ECO:0000256" key="6">
    <source>
        <dbReference type="ARBA" id="ARBA00022737"/>
    </source>
</evidence>
<dbReference type="PANTHER" id="PTHR23003:SF51">
    <property type="entry name" value="SERINE-ARGININE PROTEIN 55"/>
    <property type="match status" value="1"/>
</dbReference>
<evidence type="ECO:0000256" key="4">
    <source>
        <dbReference type="ARBA" id="ARBA00022553"/>
    </source>
</evidence>
<keyword evidence="6" id="KW-0677">Repeat</keyword>
<feature type="region of interest" description="Disordered" evidence="11">
    <location>
        <begin position="173"/>
        <end position="268"/>
    </location>
</feature>
<evidence type="ECO:0000256" key="1">
    <source>
        <dbReference type="ARBA" id="ARBA00004324"/>
    </source>
</evidence>
<dbReference type="SUPFAM" id="SSF54928">
    <property type="entry name" value="RNA-binding domain, RBD"/>
    <property type="match status" value="2"/>
</dbReference>
<evidence type="ECO:0000256" key="10">
    <source>
        <dbReference type="PROSITE-ProRule" id="PRU00176"/>
    </source>
</evidence>
<evidence type="ECO:0000256" key="3">
    <source>
        <dbReference type="ARBA" id="ARBA00022491"/>
    </source>
</evidence>
<reference evidence="14 15" key="1">
    <citation type="submission" date="2025-05" db="UniProtKB">
        <authorList>
            <consortium name="RefSeq"/>
        </authorList>
    </citation>
    <scope>IDENTIFICATION</scope>
    <source>
        <tissue evidence="14 15">Muscle</tissue>
    </source>
</reference>
<gene>
    <name evidence="14 15" type="primary">LOC106470077</name>
</gene>
<evidence type="ECO:0000256" key="8">
    <source>
        <dbReference type="ARBA" id="ARBA00023187"/>
    </source>
</evidence>
<evidence type="ECO:0000256" key="2">
    <source>
        <dbReference type="ARBA" id="ARBA00010269"/>
    </source>
</evidence>
<evidence type="ECO:0000256" key="11">
    <source>
        <dbReference type="SAM" id="MobiDB-lite"/>
    </source>
</evidence>
<dbReference type="InterPro" id="IPR012677">
    <property type="entry name" value="Nucleotide-bd_a/b_plait_sf"/>
</dbReference>
<dbReference type="Proteomes" id="UP000694941">
    <property type="component" value="Unplaced"/>
</dbReference>
<dbReference type="InterPro" id="IPR050374">
    <property type="entry name" value="RRT5_SRSF_SR"/>
</dbReference>